<evidence type="ECO:0000256" key="1">
    <source>
        <dbReference type="SAM" id="MobiDB-lite"/>
    </source>
</evidence>
<dbReference type="InterPro" id="IPR057854">
    <property type="entry name" value="TPR_WDR11"/>
</dbReference>
<protein>
    <recommendedName>
        <fullName evidence="2">WDR11 TPR domain-containing protein</fullName>
    </recommendedName>
</protein>
<dbReference type="Pfam" id="PF23753">
    <property type="entry name" value="TPR_WDR11"/>
    <property type="match status" value="1"/>
</dbReference>
<accession>A0A2G9R979</accession>
<evidence type="ECO:0000259" key="2">
    <source>
        <dbReference type="Pfam" id="PF23753"/>
    </source>
</evidence>
<dbReference type="OrthoDB" id="1291858at2759"/>
<evidence type="ECO:0000313" key="4">
    <source>
        <dbReference type="Proteomes" id="UP000228934"/>
    </source>
</evidence>
<dbReference type="InterPro" id="IPR039694">
    <property type="entry name" value="WDR11"/>
</dbReference>
<keyword evidence="4" id="KW-1185">Reference proteome</keyword>
<proteinExistence type="predicted"/>
<dbReference type="PANTHER" id="PTHR14593:SF5">
    <property type="entry name" value="WD REPEAT-CONTAINING PROTEIN 11"/>
    <property type="match status" value="1"/>
</dbReference>
<name>A0A2G9R979_AQUCT</name>
<organism evidence="3 4">
    <name type="scientific">Aquarana catesbeiana</name>
    <name type="common">American bullfrog</name>
    <name type="synonym">Rana catesbeiana</name>
    <dbReference type="NCBI Taxonomy" id="8400"/>
    <lineage>
        <taxon>Eukaryota</taxon>
        <taxon>Metazoa</taxon>
        <taxon>Chordata</taxon>
        <taxon>Craniata</taxon>
        <taxon>Vertebrata</taxon>
        <taxon>Euteleostomi</taxon>
        <taxon>Amphibia</taxon>
        <taxon>Batrachia</taxon>
        <taxon>Anura</taxon>
        <taxon>Neobatrachia</taxon>
        <taxon>Ranoidea</taxon>
        <taxon>Ranidae</taxon>
        <taxon>Aquarana</taxon>
    </lineage>
</organism>
<dbReference type="Proteomes" id="UP000228934">
    <property type="component" value="Unassembled WGS sequence"/>
</dbReference>
<dbReference type="GO" id="GO:0005737">
    <property type="term" value="C:cytoplasm"/>
    <property type="evidence" value="ECO:0007669"/>
    <property type="project" value="TreeGrafter"/>
</dbReference>
<feature type="compositionally biased region" description="Basic and acidic residues" evidence="1">
    <location>
        <begin position="179"/>
        <end position="205"/>
    </location>
</feature>
<sequence length="237" mass="26843">LNLQKVQLDRICLQEVKRSSYEHTRKCADQLLLLGQTDRAVQLLLETSAENPQYYCDSLKACLVTTVTSSGPSQSTIKLVATNMIANGKLAEGVQLLCLIDKAADACRYLQTYNEWNHAAWLAKVRLNPEECAEVMKRWVDHLCSPHINQKYKAILVLLSLGCFRKVIEMLHRATKPKQRSDEKPYGPTIERRTEYTGEREGEHYASRKVDPSTICNRLLSLTFTGIYAETGDPIPT</sequence>
<dbReference type="PANTHER" id="PTHR14593">
    <property type="entry name" value="WD REPEAT-CONTAINING PROTEIN 11"/>
    <property type="match status" value="1"/>
</dbReference>
<dbReference type="AlphaFoldDB" id="A0A2G9R979"/>
<feature type="domain" description="WDR11 TPR" evidence="2">
    <location>
        <begin position="17"/>
        <end position="178"/>
    </location>
</feature>
<feature type="non-terminal residue" evidence="3">
    <location>
        <position position="1"/>
    </location>
</feature>
<feature type="region of interest" description="Disordered" evidence="1">
    <location>
        <begin position="176"/>
        <end position="205"/>
    </location>
</feature>
<dbReference type="EMBL" id="KV953456">
    <property type="protein sequence ID" value="PIO23841.1"/>
    <property type="molecule type" value="Genomic_DNA"/>
</dbReference>
<gene>
    <name evidence="3" type="ORF">AB205_0054570</name>
</gene>
<evidence type="ECO:0000313" key="3">
    <source>
        <dbReference type="EMBL" id="PIO23841.1"/>
    </source>
</evidence>
<reference evidence="4" key="1">
    <citation type="journal article" date="2017" name="Nat. Commun.">
        <title>The North American bullfrog draft genome provides insight into hormonal regulation of long noncoding RNA.</title>
        <authorList>
            <person name="Hammond S.A."/>
            <person name="Warren R.L."/>
            <person name="Vandervalk B.P."/>
            <person name="Kucuk E."/>
            <person name="Khan H."/>
            <person name="Gibb E.A."/>
            <person name="Pandoh P."/>
            <person name="Kirk H."/>
            <person name="Zhao Y."/>
            <person name="Jones M."/>
            <person name="Mungall A.J."/>
            <person name="Coope R."/>
            <person name="Pleasance S."/>
            <person name="Moore R.A."/>
            <person name="Holt R.A."/>
            <person name="Round J.M."/>
            <person name="Ohora S."/>
            <person name="Walle B.V."/>
            <person name="Veldhoen N."/>
            <person name="Helbing C.C."/>
            <person name="Birol I."/>
        </authorList>
    </citation>
    <scope>NUCLEOTIDE SEQUENCE [LARGE SCALE GENOMIC DNA]</scope>
</reference>